<sequence>MEWDASMQSIGQWAVVMESVWLRKGLFDSVVSGVSSGGPSDALGIVTESEAVPLPYGVGMKRKGIVSGPSVVSRILVSARLIDEAGSKSPLDGWGDFNEIRFSFEKRKGDQGGVMCGKIQNCVCRLFSRGFGL</sequence>
<proteinExistence type="predicted"/>
<evidence type="ECO:0000313" key="1">
    <source>
        <dbReference type="EMBL" id="PPR95335.1"/>
    </source>
</evidence>
<protein>
    <submittedName>
        <fullName evidence="1">Uncharacterized protein</fullName>
    </submittedName>
</protein>
<dbReference type="EMBL" id="KZ666312">
    <property type="protein sequence ID" value="PPR95335.1"/>
    <property type="molecule type" value="Genomic_DNA"/>
</dbReference>
<organism evidence="1 2">
    <name type="scientific">Gossypium barbadense</name>
    <name type="common">Sea Island cotton</name>
    <name type="synonym">Hibiscus barbadensis</name>
    <dbReference type="NCBI Taxonomy" id="3634"/>
    <lineage>
        <taxon>Eukaryota</taxon>
        <taxon>Viridiplantae</taxon>
        <taxon>Streptophyta</taxon>
        <taxon>Embryophyta</taxon>
        <taxon>Tracheophyta</taxon>
        <taxon>Spermatophyta</taxon>
        <taxon>Magnoliopsida</taxon>
        <taxon>eudicotyledons</taxon>
        <taxon>Gunneridae</taxon>
        <taxon>Pentapetalae</taxon>
        <taxon>rosids</taxon>
        <taxon>malvids</taxon>
        <taxon>Malvales</taxon>
        <taxon>Malvaceae</taxon>
        <taxon>Malvoideae</taxon>
        <taxon>Gossypium</taxon>
    </lineage>
</organism>
<accession>A0A2P5WW66</accession>
<evidence type="ECO:0000313" key="2">
    <source>
        <dbReference type="Proteomes" id="UP000239757"/>
    </source>
</evidence>
<reference evidence="1 2" key="1">
    <citation type="submission" date="2015-01" db="EMBL/GenBank/DDBJ databases">
        <title>Genome of allotetraploid Gossypium barbadense reveals genomic plasticity and fiber elongation in cotton evolution.</title>
        <authorList>
            <person name="Chen X."/>
            <person name="Liu X."/>
            <person name="Zhao B."/>
            <person name="Zheng H."/>
            <person name="Hu Y."/>
            <person name="Lu G."/>
            <person name="Yang C."/>
            <person name="Chen J."/>
            <person name="Shan C."/>
            <person name="Zhang L."/>
            <person name="Zhou Y."/>
            <person name="Wang L."/>
            <person name="Guo W."/>
            <person name="Bai Y."/>
            <person name="Ruan J."/>
            <person name="Shangguan X."/>
            <person name="Mao Y."/>
            <person name="Jiang J."/>
            <person name="Zhu Y."/>
            <person name="Lei J."/>
            <person name="Kang H."/>
            <person name="Chen S."/>
            <person name="He X."/>
            <person name="Wang R."/>
            <person name="Wang Y."/>
            <person name="Chen J."/>
            <person name="Wang L."/>
            <person name="Yu S."/>
            <person name="Wang B."/>
            <person name="Wei J."/>
            <person name="Song S."/>
            <person name="Lu X."/>
            <person name="Gao Z."/>
            <person name="Gu W."/>
            <person name="Deng X."/>
            <person name="Ma D."/>
            <person name="Wang S."/>
            <person name="Liang W."/>
            <person name="Fang L."/>
            <person name="Cai C."/>
            <person name="Zhu X."/>
            <person name="Zhou B."/>
            <person name="Zhang Y."/>
            <person name="Chen Z."/>
            <person name="Xu S."/>
            <person name="Zhu R."/>
            <person name="Wang S."/>
            <person name="Zhang T."/>
            <person name="Zhao G."/>
        </authorList>
    </citation>
    <scope>NUCLEOTIDE SEQUENCE [LARGE SCALE GENOMIC DNA]</scope>
    <source>
        <strain evidence="2">cv. Xinhai21</strain>
        <tissue evidence="1">Leaf</tissue>
    </source>
</reference>
<dbReference type="AlphaFoldDB" id="A0A2P5WW66"/>
<dbReference type="Proteomes" id="UP000239757">
    <property type="component" value="Unassembled WGS sequence"/>
</dbReference>
<name>A0A2P5WW66_GOSBA</name>
<gene>
    <name evidence="1" type="ORF">GOBAR_AA25333</name>
</gene>